<dbReference type="Proteomes" id="UP001287059">
    <property type="component" value="Unassembled WGS sequence"/>
</dbReference>
<evidence type="ECO:0000313" key="2">
    <source>
        <dbReference type="Proteomes" id="UP001287059"/>
    </source>
</evidence>
<dbReference type="PANTHER" id="PTHR43481:SF4">
    <property type="entry name" value="GLYCEROL-1-PHOSPHATE PHOSPHOHYDROLASE 1-RELATED"/>
    <property type="match status" value="1"/>
</dbReference>
<dbReference type="SUPFAM" id="SSF56784">
    <property type="entry name" value="HAD-like"/>
    <property type="match status" value="1"/>
</dbReference>
<dbReference type="SFLD" id="SFLDG01135">
    <property type="entry name" value="C1.5.6:_HAD__Beta-PGM__Phospha"/>
    <property type="match status" value="1"/>
</dbReference>
<gene>
    <name evidence="1" type="ORF">RFN28_25950</name>
</gene>
<dbReference type="Gene3D" id="1.10.150.240">
    <property type="entry name" value="Putative phosphatase, domain 2"/>
    <property type="match status" value="1"/>
</dbReference>
<protein>
    <submittedName>
        <fullName evidence="1">HAD family phosphatase</fullName>
    </submittedName>
</protein>
<accession>A0ABU4Y708</accession>
<dbReference type="Pfam" id="PF00702">
    <property type="entry name" value="Hydrolase"/>
    <property type="match status" value="1"/>
</dbReference>
<keyword evidence="2" id="KW-1185">Reference proteome</keyword>
<dbReference type="Gene3D" id="3.40.50.1000">
    <property type="entry name" value="HAD superfamily/HAD-like"/>
    <property type="match status" value="1"/>
</dbReference>
<dbReference type="EMBL" id="JAVIIW010000038">
    <property type="protein sequence ID" value="MDX8481880.1"/>
    <property type="molecule type" value="Genomic_DNA"/>
</dbReference>
<dbReference type="InterPro" id="IPR023198">
    <property type="entry name" value="PGP-like_dom2"/>
</dbReference>
<organism evidence="1 2">
    <name type="scientific">Mesorhizobium album</name>
    <dbReference type="NCBI Taxonomy" id="3072314"/>
    <lineage>
        <taxon>Bacteria</taxon>
        <taxon>Pseudomonadati</taxon>
        <taxon>Pseudomonadota</taxon>
        <taxon>Alphaproteobacteria</taxon>
        <taxon>Hyphomicrobiales</taxon>
        <taxon>Phyllobacteriaceae</taxon>
        <taxon>Mesorhizobium</taxon>
    </lineage>
</organism>
<dbReference type="InterPro" id="IPR023214">
    <property type="entry name" value="HAD_sf"/>
</dbReference>
<name>A0ABU4Y708_9HYPH</name>
<dbReference type="SFLD" id="SFLDS00003">
    <property type="entry name" value="Haloacid_Dehalogenase"/>
    <property type="match status" value="1"/>
</dbReference>
<evidence type="ECO:0000313" key="1">
    <source>
        <dbReference type="EMBL" id="MDX8481880.1"/>
    </source>
</evidence>
<dbReference type="InterPro" id="IPR036412">
    <property type="entry name" value="HAD-like_sf"/>
</dbReference>
<dbReference type="NCBIfam" id="TIGR01509">
    <property type="entry name" value="HAD-SF-IA-v3"/>
    <property type="match status" value="1"/>
</dbReference>
<comment type="caution">
    <text evidence="1">The sequence shown here is derived from an EMBL/GenBank/DDBJ whole genome shotgun (WGS) entry which is preliminary data.</text>
</comment>
<proteinExistence type="predicted"/>
<dbReference type="InterPro" id="IPR006439">
    <property type="entry name" value="HAD-SF_hydro_IA"/>
</dbReference>
<reference evidence="1 2" key="1">
    <citation type="submission" date="2023-08" db="EMBL/GenBank/DDBJ databases">
        <title>Implementing the SeqCode for naming new Mesorhizobium species isolated from Vachellia karroo root nodules.</title>
        <authorList>
            <person name="Van Lill M."/>
        </authorList>
    </citation>
    <scope>NUCLEOTIDE SEQUENCE [LARGE SCALE GENOMIC DNA]</scope>
    <source>
        <strain evidence="1 2">VK24D</strain>
    </source>
</reference>
<sequence>MTDTGLIIFDCDGVLVDSEPLAAKAYERVYEKHGMPGVHDGIIAQCIGMKQADIIAKIRDLTGHQFPHHAHDDIWAETKALFSEALLPTRELASFLERLTLPRCVASSSSIERIRHSLAVTGLDRFFGEAIFSSSMVKRGKPAPDIFLYAAERMGVEPSRCVVIEDSHFGVEGAVAAGMTAIGYTGGSHSYPEHAQRLVSHGAAIACATWQEIGEHLGGIVMAA</sequence>
<dbReference type="CDD" id="cd07526">
    <property type="entry name" value="HAD_BPGM_like"/>
    <property type="match status" value="1"/>
</dbReference>
<dbReference type="PANTHER" id="PTHR43481">
    <property type="entry name" value="FRUCTOSE-1-PHOSPHATE PHOSPHATASE"/>
    <property type="match status" value="1"/>
</dbReference>
<dbReference type="SFLD" id="SFLDG01129">
    <property type="entry name" value="C1.5:_HAD__Beta-PGM__Phosphata"/>
    <property type="match status" value="1"/>
</dbReference>
<dbReference type="InterPro" id="IPR051806">
    <property type="entry name" value="HAD-like_SPP"/>
</dbReference>